<dbReference type="PANTHER" id="PTHR43233">
    <property type="entry name" value="FAMILY N-ACETYLTRANSFERASE, PUTATIVE (AFU_ORTHOLOGUE AFUA_6G03350)-RELATED"/>
    <property type="match status" value="1"/>
</dbReference>
<sequence length="153" mass="17626">MTSLPMHWRQADYLISTDVARLDIDAIHAYLTRSSWAEGIDKDTVRLSIANSLCFGLFDGERQIGFARLVTDYATFGYLCDVYVLEEHQGNGLGLWLAECCQAHPLMARLRRIMLVTSTAPWLYEKVGYTALNREDFVWQIARPDIYRRSQTE</sequence>
<accession>A0ABY5CQJ5</accession>
<proteinExistence type="predicted"/>
<feature type="domain" description="N-acetyltransferase" evidence="1">
    <location>
        <begin position="14"/>
        <end position="150"/>
    </location>
</feature>
<dbReference type="CDD" id="cd04301">
    <property type="entry name" value="NAT_SF"/>
    <property type="match status" value="1"/>
</dbReference>
<evidence type="ECO:0000313" key="2">
    <source>
        <dbReference type="EMBL" id="USU99809.1"/>
    </source>
</evidence>
<protein>
    <submittedName>
        <fullName evidence="2">GNAT family N-acetyltransferase</fullName>
    </submittedName>
</protein>
<name>A0ABY5CQJ5_9GAMM</name>
<dbReference type="Pfam" id="PF13508">
    <property type="entry name" value="Acetyltransf_7"/>
    <property type="match status" value="1"/>
</dbReference>
<dbReference type="EMBL" id="CP074347">
    <property type="protein sequence ID" value="USU99809.1"/>
    <property type="molecule type" value="Genomic_DNA"/>
</dbReference>
<dbReference type="InterPro" id="IPR016181">
    <property type="entry name" value="Acyl_CoA_acyltransferase"/>
</dbReference>
<dbReference type="PANTHER" id="PTHR43233:SF1">
    <property type="entry name" value="FAMILY N-ACETYLTRANSFERASE, PUTATIVE (AFU_ORTHOLOGUE AFUA_6G03350)-RELATED"/>
    <property type="match status" value="1"/>
</dbReference>
<dbReference type="InterPro" id="IPR053144">
    <property type="entry name" value="Acetyltransferase_Butenolide"/>
</dbReference>
<evidence type="ECO:0000259" key="1">
    <source>
        <dbReference type="PROSITE" id="PS51186"/>
    </source>
</evidence>
<evidence type="ECO:0000313" key="3">
    <source>
        <dbReference type="Proteomes" id="UP001056873"/>
    </source>
</evidence>
<organism evidence="2 3">
    <name type="scientific">Serratia entomophila</name>
    <dbReference type="NCBI Taxonomy" id="42906"/>
    <lineage>
        <taxon>Bacteria</taxon>
        <taxon>Pseudomonadati</taxon>
        <taxon>Pseudomonadota</taxon>
        <taxon>Gammaproteobacteria</taxon>
        <taxon>Enterobacterales</taxon>
        <taxon>Yersiniaceae</taxon>
        <taxon>Serratia</taxon>
    </lineage>
</organism>
<dbReference type="PROSITE" id="PS51186">
    <property type="entry name" value="GNAT"/>
    <property type="match status" value="1"/>
</dbReference>
<dbReference type="InterPro" id="IPR000182">
    <property type="entry name" value="GNAT_dom"/>
</dbReference>
<reference evidence="2" key="1">
    <citation type="journal article" date="2022" name="BMC Genomics">
        <title>Genome sequence of the entomopathogenic Serratia entomophila isolate 626 and characterisation of the species specific itaconate degradation pathway.</title>
        <authorList>
            <person name="Vaughan A.L."/>
            <person name="Altermann E."/>
            <person name="Glare T.R."/>
            <person name="Hurst M.R.H."/>
        </authorList>
    </citation>
    <scope>NUCLEOTIDE SEQUENCE</scope>
    <source>
        <strain evidence="2">626</strain>
    </source>
</reference>
<dbReference type="Proteomes" id="UP001056873">
    <property type="component" value="Chromosome"/>
</dbReference>
<dbReference type="Gene3D" id="3.40.630.30">
    <property type="match status" value="1"/>
</dbReference>
<gene>
    <name evidence="2" type="ORF">KFQ06_17410</name>
</gene>
<dbReference type="SUPFAM" id="SSF55729">
    <property type="entry name" value="Acyl-CoA N-acyltransferases (Nat)"/>
    <property type="match status" value="1"/>
</dbReference>
<keyword evidence="3" id="KW-1185">Reference proteome</keyword>